<dbReference type="Proteomes" id="UP001165960">
    <property type="component" value="Unassembled WGS sequence"/>
</dbReference>
<name>A0ACC2SYH2_9FUNG</name>
<comment type="caution">
    <text evidence="1">The sequence shown here is derived from an EMBL/GenBank/DDBJ whole genome shotgun (WGS) entry which is preliminary data.</text>
</comment>
<keyword evidence="2" id="KW-1185">Reference proteome</keyword>
<dbReference type="EMBL" id="QTSX02004261">
    <property type="protein sequence ID" value="KAJ9067348.1"/>
    <property type="molecule type" value="Genomic_DNA"/>
</dbReference>
<reference evidence="1" key="1">
    <citation type="submission" date="2022-04" db="EMBL/GenBank/DDBJ databases">
        <title>Genome of the entomopathogenic fungus Entomophthora muscae.</title>
        <authorList>
            <person name="Elya C."/>
            <person name="Lovett B.R."/>
            <person name="Lee E."/>
            <person name="Macias A.M."/>
            <person name="Hajek A.E."/>
            <person name="De Bivort B.L."/>
            <person name="Kasson M.T."/>
            <person name="De Fine Licht H.H."/>
            <person name="Stajich J.E."/>
        </authorList>
    </citation>
    <scope>NUCLEOTIDE SEQUENCE</scope>
    <source>
        <strain evidence="1">Berkeley</strain>
    </source>
</reference>
<sequence>MDGLEHSFDHKSTAGDFLNVDSKFEDSPSLHSAHCNSIIKFGFCHHEETMYSFVQALHSHEDAMTPIHAGKFYHSWYEESHLASECV</sequence>
<accession>A0ACC2SYH2</accession>
<evidence type="ECO:0000313" key="2">
    <source>
        <dbReference type="Proteomes" id="UP001165960"/>
    </source>
</evidence>
<gene>
    <name evidence="1" type="ORF">DSO57_1000260</name>
</gene>
<proteinExistence type="predicted"/>
<organism evidence="1 2">
    <name type="scientific">Entomophthora muscae</name>
    <dbReference type="NCBI Taxonomy" id="34485"/>
    <lineage>
        <taxon>Eukaryota</taxon>
        <taxon>Fungi</taxon>
        <taxon>Fungi incertae sedis</taxon>
        <taxon>Zoopagomycota</taxon>
        <taxon>Entomophthoromycotina</taxon>
        <taxon>Entomophthoromycetes</taxon>
        <taxon>Entomophthorales</taxon>
        <taxon>Entomophthoraceae</taxon>
        <taxon>Entomophthora</taxon>
    </lineage>
</organism>
<protein>
    <submittedName>
        <fullName evidence="1">Uncharacterized protein</fullName>
    </submittedName>
</protein>
<evidence type="ECO:0000313" key="1">
    <source>
        <dbReference type="EMBL" id="KAJ9067348.1"/>
    </source>
</evidence>